<dbReference type="InterPro" id="IPR050155">
    <property type="entry name" value="HAD-like_hydrolase_sf"/>
</dbReference>
<dbReference type="InterPro" id="IPR023214">
    <property type="entry name" value="HAD_sf"/>
</dbReference>
<evidence type="ECO:0000256" key="1">
    <source>
        <dbReference type="ARBA" id="ARBA00000830"/>
    </source>
</evidence>
<dbReference type="SUPFAM" id="SSF56784">
    <property type="entry name" value="HAD-like"/>
    <property type="match status" value="1"/>
</dbReference>
<sequence>MNSPTTLVLWDIDMTLVELPGLGRSWYERAWLKVHGRELLHHPTLSGRTERSITTELLASHGVEQTEEFIERMFAALEAVVAEDSATLAQRGRVFPGAEEALVALGALPGVVQSLVTGNLPSIAGHKLVPFGLDVHLDFEIGGYGSLSAHRPDLVGAAMRNAARKHGAPFAAESVVVIGDTPHDVAAALEHGAVAVAVATGVFSEEELRASGAHVTFPELSDTKAVLAAILRQT</sequence>
<dbReference type="Gene3D" id="3.40.50.1000">
    <property type="entry name" value="HAD superfamily/HAD-like"/>
    <property type="match status" value="1"/>
</dbReference>
<dbReference type="Pfam" id="PF12710">
    <property type="entry name" value="HAD"/>
    <property type="match status" value="1"/>
</dbReference>
<dbReference type="Gene3D" id="1.10.150.240">
    <property type="entry name" value="Putative phosphatase, domain 2"/>
    <property type="match status" value="1"/>
</dbReference>
<reference evidence="5" key="1">
    <citation type="submission" date="2021-12" db="EMBL/GenBank/DDBJ databases">
        <title>Discovery of the Pendulisporaceae a myxobacterial family with distinct sporulation behavior and unique specialized metabolism.</title>
        <authorList>
            <person name="Garcia R."/>
            <person name="Popoff A."/>
            <person name="Bader C.D."/>
            <person name="Loehr J."/>
            <person name="Walesch S."/>
            <person name="Walt C."/>
            <person name="Boldt J."/>
            <person name="Bunk B."/>
            <person name="Haeckl F.J.F.P.J."/>
            <person name="Gunesch A.P."/>
            <person name="Birkelbach J."/>
            <person name="Nuebel U."/>
            <person name="Pietschmann T."/>
            <person name="Bach T."/>
            <person name="Mueller R."/>
        </authorList>
    </citation>
    <scope>NUCLEOTIDE SEQUENCE</scope>
    <source>
        <strain evidence="5">MSr11367</strain>
    </source>
</reference>
<keyword evidence="6" id="KW-1185">Reference proteome</keyword>
<comment type="catalytic activity">
    <reaction evidence="1">
        <text>2-phosphoglycolate + H2O = glycolate + phosphate</text>
        <dbReference type="Rhea" id="RHEA:14369"/>
        <dbReference type="ChEBI" id="CHEBI:15377"/>
        <dbReference type="ChEBI" id="CHEBI:29805"/>
        <dbReference type="ChEBI" id="CHEBI:43474"/>
        <dbReference type="ChEBI" id="CHEBI:58033"/>
        <dbReference type="EC" id="3.1.3.18"/>
    </reaction>
</comment>
<evidence type="ECO:0000256" key="2">
    <source>
        <dbReference type="ARBA" id="ARBA00004818"/>
    </source>
</evidence>
<dbReference type="EC" id="3.1.3.18" evidence="4"/>
<protein>
    <recommendedName>
        <fullName evidence="4">phosphoglycolate phosphatase</fullName>
        <ecNumber evidence="4">3.1.3.18</ecNumber>
    </recommendedName>
</protein>
<dbReference type="SFLD" id="SFLDG01129">
    <property type="entry name" value="C1.5:_HAD__Beta-PGM__Phosphata"/>
    <property type="match status" value="1"/>
</dbReference>
<dbReference type="PANTHER" id="PTHR43434:SF1">
    <property type="entry name" value="PHOSPHOGLYCOLATE PHOSPHATASE"/>
    <property type="match status" value="1"/>
</dbReference>
<dbReference type="SFLD" id="SFLDS00003">
    <property type="entry name" value="Haloacid_Dehalogenase"/>
    <property type="match status" value="1"/>
</dbReference>
<evidence type="ECO:0000256" key="4">
    <source>
        <dbReference type="ARBA" id="ARBA00013078"/>
    </source>
</evidence>
<proteinExistence type="inferred from homology"/>
<dbReference type="RefSeq" id="WP_394832945.1">
    <property type="nucleotide sequence ID" value="NZ_CP089929.1"/>
</dbReference>
<comment type="similarity">
    <text evidence="3">Belongs to the HAD-like hydrolase superfamily. CbbY/CbbZ/Gph/YieH family.</text>
</comment>
<comment type="pathway">
    <text evidence="2">Organic acid metabolism; glycolate biosynthesis; glycolate from 2-phosphoglycolate: step 1/1.</text>
</comment>
<evidence type="ECO:0000313" key="6">
    <source>
        <dbReference type="Proteomes" id="UP001374803"/>
    </source>
</evidence>
<evidence type="ECO:0000256" key="3">
    <source>
        <dbReference type="ARBA" id="ARBA00006171"/>
    </source>
</evidence>
<accession>A0ABZ2L248</accession>
<organism evidence="5 6">
    <name type="scientific">Pendulispora rubella</name>
    <dbReference type="NCBI Taxonomy" id="2741070"/>
    <lineage>
        <taxon>Bacteria</taxon>
        <taxon>Pseudomonadati</taxon>
        <taxon>Myxococcota</taxon>
        <taxon>Myxococcia</taxon>
        <taxon>Myxococcales</taxon>
        <taxon>Sorangiineae</taxon>
        <taxon>Pendulisporaceae</taxon>
        <taxon>Pendulispora</taxon>
    </lineage>
</organism>
<dbReference type="InterPro" id="IPR023198">
    <property type="entry name" value="PGP-like_dom2"/>
</dbReference>
<name>A0ABZ2L248_9BACT</name>
<evidence type="ECO:0000313" key="5">
    <source>
        <dbReference type="EMBL" id="WXB03315.1"/>
    </source>
</evidence>
<gene>
    <name evidence="5" type="ORF">LVJ94_41235</name>
</gene>
<dbReference type="InterPro" id="IPR036412">
    <property type="entry name" value="HAD-like_sf"/>
</dbReference>
<dbReference type="PANTHER" id="PTHR43434">
    <property type="entry name" value="PHOSPHOGLYCOLATE PHOSPHATASE"/>
    <property type="match status" value="1"/>
</dbReference>
<dbReference type="EMBL" id="CP089983">
    <property type="protein sequence ID" value="WXB03315.1"/>
    <property type="molecule type" value="Genomic_DNA"/>
</dbReference>
<dbReference type="Proteomes" id="UP001374803">
    <property type="component" value="Chromosome"/>
</dbReference>